<keyword evidence="6" id="KW-0509">mRNA transport</keyword>
<gene>
    <name evidence="10" type="ORF">CU097_012674</name>
</gene>
<organism evidence="10 11">
    <name type="scientific">Rhizopus azygosporus</name>
    <name type="common">Rhizopus microsporus var. azygosporus</name>
    <dbReference type="NCBI Taxonomy" id="86630"/>
    <lineage>
        <taxon>Eukaryota</taxon>
        <taxon>Fungi</taxon>
        <taxon>Fungi incertae sedis</taxon>
        <taxon>Mucoromycota</taxon>
        <taxon>Mucoromycotina</taxon>
        <taxon>Mucoromycetes</taxon>
        <taxon>Mucorales</taxon>
        <taxon>Mucorineae</taxon>
        <taxon>Rhizopodaceae</taxon>
        <taxon>Rhizopus</taxon>
    </lineage>
</organism>
<feature type="domain" description="RRM Nup35-type" evidence="9">
    <location>
        <begin position="176"/>
        <end position="258"/>
    </location>
</feature>
<evidence type="ECO:0008006" key="12">
    <source>
        <dbReference type="Google" id="ProtNLM"/>
    </source>
</evidence>
<dbReference type="OrthoDB" id="1733656at2759"/>
<dbReference type="CDD" id="cd00590">
    <property type="entry name" value="RRM_SF"/>
    <property type="match status" value="1"/>
</dbReference>
<keyword evidence="4 6" id="KW-0906">Nuclear pore complex</keyword>
<dbReference type="InterPro" id="IPR035979">
    <property type="entry name" value="RBD_domain_sf"/>
</dbReference>
<dbReference type="GO" id="GO:0051028">
    <property type="term" value="P:mRNA transport"/>
    <property type="evidence" value="ECO:0007669"/>
    <property type="project" value="UniProtKB-UniRule"/>
</dbReference>
<dbReference type="Proteomes" id="UP000252139">
    <property type="component" value="Unassembled WGS sequence"/>
</dbReference>
<protein>
    <recommendedName>
        <fullName evidence="12">RRM Nup35-type domain-containing protein</fullName>
    </recommendedName>
</protein>
<feature type="domain" description="RRM" evidence="8">
    <location>
        <begin position="180"/>
        <end position="244"/>
    </location>
</feature>
<proteinExistence type="predicted"/>
<evidence type="ECO:0000259" key="8">
    <source>
        <dbReference type="PROSITE" id="PS50102"/>
    </source>
</evidence>
<dbReference type="GO" id="GO:0003723">
    <property type="term" value="F:RNA binding"/>
    <property type="evidence" value="ECO:0007669"/>
    <property type="project" value="UniProtKB-UniRule"/>
</dbReference>
<dbReference type="GO" id="GO:0015031">
    <property type="term" value="P:protein transport"/>
    <property type="evidence" value="ECO:0007669"/>
    <property type="project" value="UniProtKB-KW"/>
</dbReference>
<accession>A0A367K3D4</accession>
<keyword evidence="11" id="KW-1185">Reference proteome</keyword>
<dbReference type="Gene3D" id="3.30.70.330">
    <property type="match status" value="1"/>
</dbReference>
<dbReference type="STRING" id="86630.A0A367K3D4"/>
<evidence type="ECO:0000256" key="6">
    <source>
        <dbReference type="PROSITE-ProRule" id="PRU00804"/>
    </source>
</evidence>
<evidence type="ECO:0000256" key="3">
    <source>
        <dbReference type="ARBA" id="ARBA00023010"/>
    </source>
</evidence>
<comment type="caution">
    <text evidence="10">The sequence shown here is derived from an EMBL/GenBank/DDBJ whole genome shotgun (WGS) entry which is preliminary data.</text>
</comment>
<dbReference type="PROSITE" id="PS50102">
    <property type="entry name" value="RRM"/>
    <property type="match status" value="1"/>
</dbReference>
<evidence type="ECO:0000256" key="1">
    <source>
        <dbReference type="ARBA" id="ARBA00004567"/>
    </source>
</evidence>
<dbReference type="EMBL" id="PJQL01000344">
    <property type="protein sequence ID" value="RCH96698.1"/>
    <property type="molecule type" value="Genomic_DNA"/>
</dbReference>
<dbReference type="GO" id="GO:0005643">
    <property type="term" value="C:nuclear pore"/>
    <property type="evidence" value="ECO:0007669"/>
    <property type="project" value="UniProtKB-SubCell"/>
</dbReference>
<keyword evidence="2" id="KW-0653">Protein transport</keyword>
<name>A0A367K3D4_RHIAZ</name>
<dbReference type="AlphaFoldDB" id="A0A367K3D4"/>
<dbReference type="InterPro" id="IPR007846">
    <property type="entry name" value="RRM_NUP35_dom"/>
</dbReference>
<dbReference type="Pfam" id="PF05172">
    <property type="entry name" value="RRM_Nup35"/>
    <property type="match status" value="1"/>
</dbReference>
<evidence type="ECO:0000256" key="5">
    <source>
        <dbReference type="PROSITE-ProRule" id="PRU00176"/>
    </source>
</evidence>
<keyword evidence="5" id="KW-0694">RNA-binding</keyword>
<evidence type="ECO:0000313" key="11">
    <source>
        <dbReference type="Proteomes" id="UP000252139"/>
    </source>
</evidence>
<dbReference type="PROSITE" id="PS51472">
    <property type="entry name" value="RRM_NUP35"/>
    <property type="match status" value="1"/>
</dbReference>
<keyword evidence="6" id="KW-0813">Transport</keyword>
<dbReference type="SUPFAM" id="SSF54928">
    <property type="entry name" value="RNA-binding domain, RBD"/>
    <property type="match status" value="1"/>
</dbReference>
<keyword evidence="6" id="KW-0539">Nucleus</keyword>
<evidence type="ECO:0000256" key="7">
    <source>
        <dbReference type="SAM" id="MobiDB-lite"/>
    </source>
</evidence>
<keyword evidence="3" id="KW-0811">Translocation</keyword>
<feature type="compositionally biased region" description="Low complexity" evidence="7">
    <location>
        <begin position="18"/>
        <end position="37"/>
    </location>
</feature>
<feature type="region of interest" description="Disordered" evidence="7">
    <location>
        <begin position="1"/>
        <end position="49"/>
    </location>
</feature>
<evidence type="ECO:0000259" key="9">
    <source>
        <dbReference type="PROSITE" id="PS51472"/>
    </source>
</evidence>
<feature type="compositionally biased region" description="Polar residues" evidence="7">
    <location>
        <begin position="1"/>
        <end position="17"/>
    </location>
</feature>
<evidence type="ECO:0000313" key="10">
    <source>
        <dbReference type="EMBL" id="RCH96698.1"/>
    </source>
</evidence>
<comment type="subcellular location">
    <subcellularLocation>
        <location evidence="1">Nucleus</location>
        <location evidence="1">Nuclear pore complex</location>
    </subcellularLocation>
</comment>
<dbReference type="SMART" id="SM00360">
    <property type="entry name" value="RRM"/>
    <property type="match status" value="1"/>
</dbReference>
<sequence>MSTTTSLFQILPSQPTFNNTQQQQQQQQQQQNTTQNNEQKGQLFNQPPSLFNLGQSQSFAVDKQQQQQQQPYVPKKELIHTAPIFFVSSQKEEKKKQTMEPVLTRSGSISLNYGDRRLSNILSDSKTSQTGSNVGKKRILLEVPDPSRGLFGDGNVYKRNKVDDLKKKTMKEAIPSTSSSTIRVYGFPTHLFNDLKQYFEKYGNVTECKRSLADWVLVTFENNAAATQALKENNTEIYGYPVRIIPHIEPSTTIRQGVITLEESEGIFKQEKPKELGHGKEGITAFDGRTVADGEYLMKPVDNSITAKLKEVFFGW</sequence>
<dbReference type="InterPro" id="IPR000504">
    <property type="entry name" value="RRM_dom"/>
</dbReference>
<dbReference type="InterPro" id="IPR012677">
    <property type="entry name" value="Nucleotide-bd_a/b_plait_sf"/>
</dbReference>
<evidence type="ECO:0000256" key="4">
    <source>
        <dbReference type="ARBA" id="ARBA00023132"/>
    </source>
</evidence>
<reference evidence="10 11" key="1">
    <citation type="journal article" date="2018" name="G3 (Bethesda)">
        <title>Phylogenetic and Phylogenomic Definition of Rhizopus Species.</title>
        <authorList>
            <person name="Gryganskyi A.P."/>
            <person name="Golan J."/>
            <person name="Dolatabadi S."/>
            <person name="Mondo S."/>
            <person name="Robb S."/>
            <person name="Idnurm A."/>
            <person name="Muszewska A."/>
            <person name="Steczkiewicz K."/>
            <person name="Masonjones S."/>
            <person name="Liao H.L."/>
            <person name="Gajdeczka M.T."/>
            <person name="Anike F."/>
            <person name="Vuek A."/>
            <person name="Anishchenko I.M."/>
            <person name="Voigt K."/>
            <person name="de Hoog G.S."/>
            <person name="Smith M.E."/>
            <person name="Heitman J."/>
            <person name="Vilgalys R."/>
            <person name="Stajich J.E."/>
        </authorList>
    </citation>
    <scope>NUCLEOTIDE SEQUENCE [LARGE SCALE GENOMIC DNA]</scope>
    <source>
        <strain evidence="10 11">CBS 357.93</strain>
    </source>
</reference>
<feature type="compositionally biased region" description="Polar residues" evidence="7">
    <location>
        <begin position="38"/>
        <end position="49"/>
    </location>
</feature>
<evidence type="ECO:0000256" key="2">
    <source>
        <dbReference type="ARBA" id="ARBA00022927"/>
    </source>
</evidence>